<keyword evidence="2" id="KW-1185">Reference proteome</keyword>
<name>Q4A5W7_MYCS5</name>
<sequence>MQLINLDLLYWLIKINKIPAIKPLIEILKENQNDHWSYLKSFMYSKNWIKPLCLGYKRIPIKIEKDKTKI</sequence>
<dbReference type="Proteomes" id="UP000000549">
    <property type="component" value="Chromosome"/>
</dbReference>
<organism evidence="1 2">
    <name type="scientific">Mycoplasmopsis synoviae (strain 53)</name>
    <name type="common">Mycoplasma synoviae</name>
    <dbReference type="NCBI Taxonomy" id="262723"/>
    <lineage>
        <taxon>Bacteria</taxon>
        <taxon>Bacillati</taxon>
        <taxon>Mycoplasmatota</taxon>
        <taxon>Mycoplasmoidales</taxon>
        <taxon>Metamycoplasmataceae</taxon>
        <taxon>Mycoplasmopsis</taxon>
    </lineage>
</organism>
<proteinExistence type="predicted"/>
<dbReference type="AlphaFoldDB" id="Q4A5W7"/>
<gene>
    <name evidence="1" type="ordered locus">MS53_0707</name>
</gene>
<dbReference type="KEGG" id="msy:MS53_0707"/>
<reference evidence="1 2" key="1">
    <citation type="journal article" date="2005" name="J. Bacteriol.">
        <title>Swine and poultry pathogens: the complete genome sequences of two strains of Mycoplasma hyopneumoniae and a strain of Mycoplasma synoviae.</title>
        <authorList>
            <person name="Vasconcelos A.T."/>
            <person name="Ferreira H.B."/>
            <person name="Bizarro C.V."/>
            <person name="Bonatto S.L."/>
            <person name="Carvalho M.O."/>
            <person name="Pinto P.M."/>
            <person name="Almeida D.F."/>
            <person name="Almeida L.G."/>
            <person name="Almeida R."/>
            <person name="Alves-Filho L."/>
            <person name="Assuncao E.N."/>
            <person name="Azevedo V.A."/>
            <person name="Bogo M.R."/>
            <person name="Brigido M.M."/>
            <person name="Brocchi M."/>
            <person name="Burity H.A."/>
            <person name="Camargo A.A."/>
            <person name="Camargo S.S."/>
            <person name="Carepo M.S."/>
            <person name="Carraro D.M."/>
            <person name="de Mattos Cascardo J.C."/>
            <person name="Castro L.A."/>
            <person name="Cavalcanti G."/>
            <person name="Chemale G."/>
            <person name="Collevatti R.G."/>
            <person name="Cunha C.W."/>
            <person name="Dallagiovanna B."/>
            <person name="Dambros B.P."/>
            <person name="Dellagostin O.A."/>
            <person name="Falcao C."/>
            <person name="Fantinatti-Garboggini F."/>
            <person name="Felipe M.S."/>
            <person name="Fiorentin L."/>
            <person name="Franco G.R."/>
            <person name="Freitas N.S."/>
            <person name="Frias D."/>
            <person name="Grangeiro T.B."/>
            <person name="Grisard E.C."/>
            <person name="Guimaraes C.T."/>
            <person name="Hungria M."/>
            <person name="Jardim S.N."/>
            <person name="Krieger M.A."/>
            <person name="Laurino J.P."/>
            <person name="Lima L.F."/>
            <person name="Lopes M.I."/>
            <person name="Loreto E.L."/>
            <person name="Madeira H.M."/>
            <person name="Manfio G.P."/>
            <person name="Maranhao A.Q."/>
            <person name="Martinkovics C.T."/>
            <person name="Medeiros S.R."/>
            <person name="Moreira M.A."/>
            <person name="Neiva M."/>
            <person name="Ramalho-Neto C.E."/>
            <person name="Nicolas M.F."/>
            <person name="Oliveira S.C."/>
            <person name="Paixao R.F."/>
            <person name="Pedrosa F.O."/>
            <person name="Pena S.D."/>
            <person name="Pereira M."/>
            <person name="Pereira-Ferrari L."/>
            <person name="Piffer I."/>
            <person name="Pinto L.S."/>
            <person name="Potrich D.P."/>
            <person name="Salim A.C."/>
            <person name="Santos F.R."/>
            <person name="Schmitt R."/>
            <person name="Schneider M.P."/>
            <person name="Schrank A."/>
            <person name="Schrank I.S."/>
            <person name="Schuck A.F."/>
            <person name="Seuanez H.N."/>
            <person name="Silva D.W."/>
            <person name="Silva R."/>
            <person name="Silva S.C."/>
            <person name="Soares C.M."/>
            <person name="Souza K.R."/>
            <person name="Souza R.C."/>
            <person name="Staats C.C."/>
            <person name="Steffens M.B."/>
            <person name="Teixeira S.M."/>
            <person name="Urmenyi T.P."/>
            <person name="Vainstein M.H."/>
            <person name="Zuccherato L.W."/>
            <person name="Simpson A.J."/>
            <person name="Zaha A."/>
        </authorList>
    </citation>
    <scope>NUCLEOTIDE SEQUENCE [LARGE SCALE GENOMIC DNA]</scope>
    <source>
        <strain evidence="1 2">53</strain>
    </source>
</reference>
<dbReference type="HOGENOM" id="CLU_2753578_0_0_14"/>
<evidence type="ECO:0000313" key="1">
    <source>
        <dbReference type="EMBL" id="AAZ43854.2"/>
    </source>
</evidence>
<accession>Q4A5W7</accession>
<dbReference type="EMBL" id="AE017245">
    <property type="protein sequence ID" value="AAZ43854.2"/>
    <property type="molecule type" value="Genomic_DNA"/>
</dbReference>
<evidence type="ECO:0000313" key="2">
    <source>
        <dbReference type="Proteomes" id="UP000000549"/>
    </source>
</evidence>
<protein>
    <submittedName>
        <fullName evidence="1">Uncharacterized protein</fullName>
    </submittedName>
</protein>